<name>A0A150X224_9BACT</name>
<evidence type="ECO:0000256" key="3">
    <source>
        <dbReference type="ARBA" id="ARBA00023015"/>
    </source>
</evidence>
<dbReference type="InterPro" id="IPR001789">
    <property type="entry name" value="Sig_transdc_resp-reg_receiver"/>
</dbReference>
<evidence type="ECO:0000313" key="9">
    <source>
        <dbReference type="Proteomes" id="UP000075615"/>
    </source>
</evidence>
<keyword evidence="3" id="KW-0805">Transcription regulation</keyword>
<keyword evidence="5" id="KW-0597">Phosphoprotein</keyword>
<dbReference type="OrthoDB" id="9762199at2"/>
<keyword evidence="2" id="KW-0067">ATP-binding</keyword>
<dbReference type="InterPro" id="IPR003593">
    <property type="entry name" value="AAA+_ATPase"/>
</dbReference>
<evidence type="ECO:0000259" key="6">
    <source>
        <dbReference type="PROSITE" id="PS50045"/>
    </source>
</evidence>
<dbReference type="SMART" id="SM00382">
    <property type="entry name" value="AAA"/>
    <property type="match status" value="1"/>
</dbReference>
<reference evidence="8 9" key="1">
    <citation type="submission" date="2016-01" db="EMBL/GenBank/DDBJ databases">
        <title>Genome sequencing of Roseivirga echinicomitans KMM 6058.</title>
        <authorList>
            <person name="Selvaratnam C."/>
            <person name="Thevarajoo S."/>
            <person name="Goh K.M."/>
            <person name="Ee R."/>
            <person name="Chan K.-G."/>
            <person name="Chong C.S."/>
        </authorList>
    </citation>
    <scope>NUCLEOTIDE SEQUENCE [LARGE SCALE GENOMIC DNA]</scope>
    <source>
        <strain evidence="8 9">KMM 6058</strain>
    </source>
</reference>
<comment type="caution">
    <text evidence="8">The sequence shown here is derived from an EMBL/GenBank/DDBJ whole genome shotgun (WGS) entry which is preliminary data.</text>
</comment>
<dbReference type="STRING" id="296218.AWN68_08755"/>
<dbReference type="InterPro" id="IPR002197">
    <property type="entry name" value="HTH_Fis"/>
</dbReference>
<sequence>MEILAVDDDPLLLHTISMVLEEPFGEIQTLEHPGLALSLLDHTDIKVILLDLNFAIGDSDGAEGLAWIKKIKEAKPNVSIIVLTAHGFLDVAVKALKQGATDFLEKPFANEKLVATVQAALNLANSQQALADVSSNRDLLIHQANRLSSMVVGKSKGMEQVMNMVSKVAHTDASILITGAHGTGKEVLARLIHQQSARAAQPFVNVDLSAITSSLFESTLFGHVKGAFTDASEDKAGMMEGANLGTLLLDEISSLSLDLQSKLLAALQNREVNRVGEHRPRAIDVRLISTSHKPMEMLSDASQFRQDLLFRINTVHIEIPPLRNRQEDIKPLTEHFLAQFNRKYAKAFDLTKKQVRELEDYHWPGNVRELKNNIERMVIMDNDDVFDGTDKTQVQADNLYELEKRKIEEIMERHAGNISRAAAELGIGRNTLYRKMKKYDL</sequence>
<dbReference type="Pfam" id="PF02954">
    <property type="entry name" value="HTH_8"/>
    <property type="match status" value="1"/>
</dbReference>
<feature type="modified residue" description="4-aspartylphosphate" evidence="5">
    <location>
        <position position="51"/>
    </location>
</feature>
<dbReference type="Pfam" id="PF00158">
    <property type="entry name" value="Sigma54_activat"/>
    <property type="match status" value="1"/>
</dbReference>
<dbReference type="CDD" id="cd00009">
    <property type="entry name" value="AAA"/>
    <property type="match status" value="1"/>
</dbReference>
<dbReference type="PROSITE" id="PS50045">
    <property type="entry name" value="SIGMA54_INTERACT_4"/>
    <property type="match status" value="1"/>
</dbReference>
<feature type="domain" description="Response regulatory" evidence="7">
    <location>
        <begin position="2"/>
        <end position="121"/>
    </location>
</feature>
<dbReference type="InterPro" id="IPR011006">
    <property type="entry name" value="CheY-like_superfamily"/>
</dbReference>
<dbReference type="PROSITE" id="PS00688">
    <property type="entry name" value="SIGMA54_INTERACT_3"/>
    <property type="match status" value="1"/>
</dbReference>
<dbReference type="InterPro" id="IPR009057">
    <property type="entry name" value="Homeodomain-like_sf"/>
</dbReference>
<dbReference type="PRINTS" id="PR01590">
    <property type="entry name" value="HTHFIS"/>
</dbReference>
<dbReference type="SUPFAM" id="SSF52172">
    <property type="entry name" value="CheY-like"/>
    <property type="match status" value="1"/>
</dbReference>
<dbReference type="AlphaFoldDB" id="A0A150X224"/>
<dbReference type="InterPro" id="IPR025944">
    <property type="entry name" value="Sigma_54_int_dom_CS"/>
</dbReference>
<dbReference type="EMBL" id="LRDB01000050">
    <property type="protein sequence ID" value="KYG72783.1"/>
    <property type="molecule type" value="Genomic_DNA"/>
</dbReference>
<protein>
    <recommendedName>
        <fullName evidence="10">Two-component system response regulator</fullName>
    </recommendedName>
</protein>
<evidence type="ECO:0000256" key="4">
    <source>
        <dbReference type="ARBA" id="ARBA00023163"/>
    </source>
</evidence>
<dbReference type="Pfam" id="PF25601">
    <property type="entry name" value="AAA_lid_14"/>
    <property type="match status" value="1"/>
</dbReference>
<evidence type="ECO:0000313" key="8">
    <source>
        <dbReference type="EMBL" id="KYG72783.1"/>
    </source>
</evidence>
<dbReference type="InterPro" id="IPR058031">
    <property type="entry name" value="AAA_lid_NorR"/>
</dbReference>
<evidence type="ECO:0000256" key="2">
    <source>
        <dbReference type="ARBA" id="ARBA00022840"/>
    </source>
</evidence>
<dbReference type="GO" id="GO:0000160">
    <property type="term" value="P:phosphorelay signal transduction system"/>
    <property type="evidence" value="ECO:0007669"/>
    <property type="project" value="InterPro"/>
</dbReference>
<dbReference type="InterPro" id="IPR002078">
    <property type="entry name" value="Sigma_54_int"/>
</dbReference>
<accession>A0A150X224</accession>
<keyword evidence="9" id="KW-1185">Reference proteome</keyword>
<dbReference type="Pfam" id="PF00072">
    <property type="entry name" value="Response_reg"/>
    <property type="match status" value="1"/>
</dbReference>
<evidence type="ECO:0000259" key="7">
    <source>
        <dbReference type="PROSITE" id="PS50110"/>
    </source>
</evidence>
<dbReference type="RefSeq" id="WP_068417304.1">
    <property type="nucleotide sequence ID" value="NZ_LRDB01000050.1"/>
</dbReference>
<dbReference type="PANTHER" id="PTHR32071">
    <property type="entry name" value="TRANSCRIPTIONAL REGULATORY PROTEIN"/>
    <property type="match status" value="1"/>
</dbReference>
<dbReference type="SMART" id="SM00448">
    <property type="entry name" value="REC"/>
    <property type="match status" value="1"/>
</dbReference>
<dbReference type="GO" id="GO:0043565">
    <property type="term" value="F:sequence-specific DNA binding"/>
    <property type="evidence" value="ECO:0007669"/>
    <property type="project" value="InterPro"/>
</dbReference>
<dbReference type="GO" id="GO:0005524">
    <property type="term" value="F:ATP binding"/>
    <property type="evidence" value="ECO:0007669"/>
    <property type="project" value="UniProtKB-KW"/>
</dbReference>
<dbReference type="PROSITE" id="PS50110">
    <property type="entry name" value="RESPONSE_REGULATORY"/>
    <property type="match status" value="1"/>
</dbReference>
<dbReference type="Proteomes" id="UP000075615">
    <property type="component" value="Unassembled WGS sequence"/>
</dbReference>
<organism evidence="8 9">
    <name type="scientific">Roseivirga echinicomitans</name>
    <dbReference type="NCBI Taxonomy" id="296218"/>
    <lineage>
        <taxon>Bacteria</taxon>
        <taxon>Pseudomonadati</taxon>
        <taxon>Bacteroidota</taxon>
        <taxon>Cytophagia</taxon>
        <taxon>Cytophagales</taxon>
        <taxon>Roseivirgaceae</taxon>
        <taxon>Roseivirga</taxon>
    </lineage>
</organism>
<proteinExistence type="predicted"/>
<evidence type="ECO:0008006" key="10">
    <source>
        <dbReference type="Google" id="ProtNLM"/>
    </source>
</evidence>
<feature type="domain" description="Sigma-54 factor interaction" evidence="6">
    <location>
        <begin position="151"/>
        <end position="379"/>
    </location>
</feature>
<keyword evidence="1" id="KW-0547">Nucleotide-binding</keyword>
<dbReference type="SUPFAM" id="SSF46689">
    <property type="entry name" value="Homeodomain-like"/>
    <property type="match status" value="1"/>
</dbReference>
<dbReference type="InterPro" id="IPR027417">
    <property type="entry name" value="P-loop_NTPase"/>
</dbReference>
<evidence type="ECO:0000256" key="5">
    <source>
        <dbReference type="PROSITE-ProRule" id="PRU00169"/>
    </source>
</evidence>
<dbReference type="GO" id="GO:0006355">
    <property type="term" value="P:regulation of DNA-templated transcription"/>
    <property type="evidence" value="ECO:0007669"/>
    <property type="project" value="InterPro"/>
</dbReference>
<gene>
    <name evidence="8" type="ORF">AWN68_08755</name>
</gene>
<dbReference type="Gene3D" id="1.10.8.60">
    <property type="match status" value="1"/>
</dbReference>
<dbReference type="Gene3D" id="3.40.50.2300">
    <property type="match status" value="1"/>
</dbReference>
<dbReference type="FunFam" id="3.40.50.300:FF:000006">
    <property type="entry name" value="DNA-binding transcriptional regulator NtrC"/>
    <property type="match status" value="1"/>
</dbReference>
<evidence type="ECO:0000256" key="1">
    <source>
        <dbReference type="ARBA" id="ARBA00022741"/>
    </source>
</evidence>
<dbReference type="SUPFAM" id="SSF52540">
    <property type="entry name" value="P-loop containing nucleoside triphosphate hydrolases"/>
    <property type="match status" value="1"/>
</dbReference>
<dbReference type="Gene3D" id="1.10.10.60">
    <property type="entry name" value="Homeodomain-like"/>
    <property type="match status" value="1"/>
</dbReference>
<dbReference type="Gene3D" id="3.40.50.300">
    <property type="entry name" value="P-loop containing nucleotide triphosphate hydrolases"/>
    <property type="match status" value="1"/>
</dbReference>
<dbReference type="PANTHER" id="PTHR32071:SF113">
    <property type="entry name" value="ALGINATE BIOSYNTHESIS TRANSCRIPTIONAL REGULATORY PROTEIN ALGB"/>
    <property type="match status" value="1"/>
</dbReference>
<keyword evidence="4" id="KW-0804">Transcription</keyword>